<protein>
    <submittedName>
        <fullName evidence="1">Uncharacterized protein</fullName>
    </submittedName>
</protein>
<evidence type="ECO:0000313" key="1">
    <source>
        <dbReference type="EMBL" id="KKS47790.1"/>
    </source>
</evidence>
<dbReference type="STRING" id="1618659.UV11_C0013G0014"/>
<reference evidence="1 2" key="1">
    <citation type="journal article" date="2015" name="Nature">
        <title>rRNA introns, odd ribosomes, and small enigmatic genomes across a large radiation of phyla.</title>
        <authorList>
            <person name="Brown C.T."/>
            <person name="Hug L.A."/>
            <person name="Thomas B.C."/>
            <person name="Sharon I."/>
            <person name="Castelle C.J."/>
            <person name="Singh A."/>
            <person name="Wilkins M.J."/>
            <person name="Williams K.H."/>
            <person name="Banfield J.F."/>
        </authorList>
    </citation>
    <scope>NUCLEOTIDE SEQUENCE [LARGE SCALE GENOMIC DNA]</scope>
</reference>
<sequence length="99" mass="10865">MARAGVWINKNIGGIATWMLFIPKDDFQKVAEVAKYAREAFANPEFESILDGGTVQFVELETGSGEGRNLLRMSDEAVVLPPIIGREQIVVDALRIMAA</sequence>
<gene>
    <name evidence="1" type="ORF">UV11_C0013G0014</name>
</gene>
<dbReference type="Proteomes" id="UP000034036">
    <property type="component" value="Unassembled WGS sequence"/>
</dbReference>
<comment type="caution">
    <text evidence="1">The sequence shown here is derived from an EMBL/GenBank/DDBJ whole genome shotgun (WGS) entry which is preliminary data.</text>
</comment>
<accession>A0A0G0ZGB3</accession>
<dbReference type="AlphaFoldDB" id="A0A0G0ZGB3"/>
<dbReference type="EMBL" id="LCDF01000013">
    <property type="protein sequence ID" value="KKS47790.1"/>
    <property type="molecule type" value="Genomic_DNA"/>
</dbReference>
<name>A0A0G0ZGB3_9BACT</name>
<organism evidence="1 2">
    <name type="scientific">Candidatus Giovannonibacteria bacterium GW2011_GWF2_42_19</name>
    <dbReference type="NCBI Taxonomy" id="1618659"/>
    <lineage>
        <taxon>Bacteria</taxon>
        <taxon>Candidatus Giovannoniibacteriota</taxon>
    </lineage>
</organism>
<evidence type="ECO:0000313" key="2">
    <source>
        <dbReference type="Proteomes" id="UP000034036"/>
    </source>
</evidence>
<proteinExistence type="predicted"/>